<name>A0AA39Y586_9PEZI</name>
<sequence length="52" mass="5580">MGCRFKASLAFWCSATGSLPLPWMIRTLRGTSPSPRSESAVRRLPGSTSGPL</sequence>
<dbReference type="EMBL" id="JAULSV010000004">
    <property type="protein sequence ID" value="KAK0645655.1"/>
    <property type="molecule type" value="Genomic_DNA"/>
</dbReference>
<evidence type="ECO:0000256" key="2">
    <source>
        <dbReference type="SAM" id="SignalP"/>
    </source>
</evidence>
<gene>
    <name evidence="3" type="ORF">B0T16DRAFT_411681</name>
</gene>
<reference evidence="3" key="1">
    <citation type="submission" date="2023-06" db="EMBL/GenBank/DDBJ databases">
        <title>Genome-scale phylogeny and comparative genomics of the fungal order Sordariales.</title>
        <authorList>
            <consortium name="Lawrence Berkeley National Laboratory"/>
            <person name="Hensen N."/>
            <person name="Bonometti L."/>
            <person name="Westerberg I."/>
            <person name="Brannstrom I.O."/>
            <person name="Guillou S."/>
            <person name="Cros-Aarteil S."/>
            <person name="Calhoun S."/>
            <person name="Haridas S."/>
            <person name="Kuo A."/>
            <person name="Mondo S."/>
            <person name="Pangilinan J."/>
            <person name="Riley R."/>
            <person name="Labutti K."/>
            <person name="Andreopoulos B."/>
            <person name="Lipzen A."/>
            <person name="Chen C."/>
            <person name="Yanf M."/>
            <person name="Daum C."/>
            <person name="Ng V."/>
            <person name="Clum A."/>
            <person name="Steindorff A."/>
            <person name="Ohm R."/>
            <person name="Martin F."/>
            <person name="Silar P."/>
            <person name="Natvig D."/>
            <person name="Lalanne C."/>
            <person name="Gautier V."/>
            <person name="Ament-Velasquez S.L."/>
            <person name="Kruys A."/>
            <person name="Hutchinson M.I."/>
            <person name="Powell A.J."/>
            <person name="Barry K."/>
            <person name="Miller A.N."/>
            <person name="Grigoriev I.V."/>
            <person name="Debuchy R."/>
            <person name="Gladieux P."/>
            <person name="Thoren M.H."/>
            <person name="Johannesson H."/>
        </authorList>
    </citation>
    <scope>NUCLEOTIDE SEQUENCE</scope>
    <source>
        <strain evidence="3">SMH2532-1</strain>
    </source>
</reference>
<proteinExistence type="predicted"/>
<protein>
    <submittedName>
        <fullName evidence="3">Uncharacterized protein</fullName>
    </submittedName>
</protein>
<evidence type="ECO:0000256" key="1">
    <source>
        <dbReference type="SAM" id="MobiDB-lite"/>
    </source>
</evidence>
<dbReference type="Proteomes" id="UP001174936">
    <property type="component" value="Unassembled WGS sequence"/>
</dbReference>
<evidence type="ECO:0000313" key="4">
    <source>
        <dbReference type="Proteomes" id="UP001174936"/>
    </source>
</evidence>
<keyword evidence="2" id="KW-0732">Signal</keyword>
<feature type="signal peptide" evidence="2">
    <location>
        <begin position="1"/>
        <end position="17"/>
    </location>
</feature>
<dbReference type="AlphaFoldDB" id="A0AA39Y586"/>
<feature type="region of interest" description="Disordered" evidence="1">
    <location>
        <begin position="31"/>
        <end position="52"/>
    </location>
</feature>
<keyword evidence="4" id="KW-1185">Reference proteome</keyword>
<comment type="caution">
    <text evidence="3">The sequence shown here is derived from an EMBL/GenBank/DDBJ whole genome shotgun (WGS) entry which is preliminary data.</text>
</comment>
<accession>A0AA39Y586</accession>
<organism evidence="3 4">
    <name type="scientific">Cercophora newfieldiana</name>
    <dbReference type="NCBI Taxonomy" id="92897"/>
    <lineage>
        <taxon>Eukaryota</taxon>
        <taxon>Fungi</taxon>
        <taxon>Dikarya</taxon>
        <taxon>Ascomycota</taxon>
        <taxon>Pezizomycotina</taxon>
        <taxon>Sordariomycetes</taxon>
        <taxon>Sordariomycetidae</taxon>
        <taxon>Sordariales</taxon>
        <taxon>Lasiosphaeriaceae</taxon>
        <taxon>Cercophora</taxon>
    </lineage>
</organism>
<evidence type="ECO:0000313" key="3">
    <source>
        <dbReference type="EMBL" id="KAK0645655.1"/>
    </source>
</evidence>
<feature type="chain" id="PRO_5041208373" evidence="2">
    <location>
        <begin position="18"/>
        <end position="52"/>
    </location>
</feature>